<feature type="region of interest" description="Disordered" evidence="1">
    <location>
        <begin position="1"/>
        <end position="103"/>
    </location>
</feature>
<keyword evidence="3" id="KW-1185">Reference proteome</keyword>
<evidence type="ECO:0000313" key="2">
    <source>
        <dbReference type="EMBL" id="GGJ88591.1"/>
    </source>
</evidence>
<reference evidence="2" key="1">
    <citation type="journal article" date="2014" name="Int. J. Syst. Evol. Microbiol.">
        <title>Complete genome sequence of Corynebacterium casei LMG S-19264T (=DSM 44701T), isolated from a smear-ripened cheese.</title>
        <authorList>
            <consortium name="US DOE Joint Genome Institute (JGI-PGF)"/>
            <person name="Walter F."/>
            <person name="Albersmeier A."/>
            <person name="Kalinowski J."/>
            <person name="Ruckert C."/>
        </authorList>
    </citation>
    <scope>NUCLEOTIDE SEQUENCE</scope>
    <source>
        <strain evidence="2">JCM 3090</strain>
    </source>
</reference>
<organism evidence="2 3">
    <name type="scientific">Pilimelia anulata</name>
    <dbReference type="NCBI Taxonomy" id="53371"/>
    <lineage>
        <taxon>Bacteria</taxon>
        <taxon>Bacillati</taxon>
        <taxon>Actinomycetota</taxon>
        <taxon>Actinomycetes</taxon>
        <taxon>Micromonosporales</taxon>
        <taxon>Micromonosporaceae</taxon>
        <taxon>Pilimelia</taxon>
    </lineage>
</organism>
<comment type="caution">
    <text evidence="2">The sequence shown here is derived from an EMBL/GenBank/DDBJ whole genome shotgun (WGS) entry which is preliminary data.</text>
</comment>
<gene>
    <name evidence="2" type="ORF">GCM10010123_17740</name>
</gene>
<proteinExistence type="predicted"/>
<accession>A0A8J3B8T3</accession>
<dbReference type="Proteomes" id="UP000649739">
    <property type="component" value="Unassembled WGS sequence"/>
</dbReference>
<dbReference type="EMBL" id="BMQB01000003">
    <property type="protein sequence ID" value="GGJ88591.1"/>
    <property type="molecule type" value="Genomic_DNA"/>
</dbReference>
<reference evidence="2" key="2">
    <citation type="submission" date="2020-09" db="EMBL/GenBank/DDBJ databases">
        <authorList>
            <person name="Sun Q."/>
            <person name="Ohkuma M."/>
        </authorList>
    </citation>
    <scope>NUCLEOTIDE SEQUENCE</scope>
    <source>
        <strain evidence="2">JCM 3090</strain>
    </source>
</reference>
<dbReference type="AlphaFoldDB" id="A0A8J3B8T3"/>
<feature type="compositionally biased region" description="Polar residues" evidence="1">
    <location>
        <begin position="80"/>
        <end position="91"/>
    </location>
</feature>
<sequence length="103" mass="11313">MPSRPAYQPGADPHRTHGKSYRRSVEKAPSAHAQGKAAPVGAPRRRRVLTGSAVPRWGGGSRPGRAGQPRPFPRFHPRSTLVSRRSSSGQESKCYPDPAMFWK</sequence>
<name>A0A8J3B8T3_9ACTN</name>
<evidence type="ECO:0000313" key="3">
    <source>
        <dbReference type="Proteomes" id="UP000649739"/>
    </source>
</evidence>
<evidence type="ECO:0000256" key="1">
    <source>
        <dbReference type="SAM" id="MobiDB-lite"/>
    </source>
</evidence>
<protein>
    <submittedName>
        <fullName evidence="2">Uncharacterized protein</fullName>
    </submittedName>
</protein>